<feature type="repeat" description="WD" evidence="4">
    <location>
        <begin position="235"/>
        <end position="269"/>
    </location>
</feature>
<comment type="similarity">
    <text evidence="1">Belongs to the WD repeat rae1 family.</text>
</comment>
<dbReference type="STRING" id="1263082.A0A068S8A4"/>
<dbReference type="FunFam" id="2.130.10.10:FF:000190">
    <property type="entry name" value="Nuclear pore complex subunit"/>
    <property type="match status" value="1"/>
</dbReference>
<feature type="repeat" description="WD" evidence="4">
    <location>
        <begin position="95"/>
        <end position="137"/>
    </location>
</feature>
<dbReference type="EMBL" id="CBTN010000058">
    <property type="protein sequence ID" value="CDH58598.1"/>
    <property type="molecule type" value="Genomic_DNA"/>
</dbReference>
<dbReference type="PROSITE" id="PS50082">
    <property type="entry name" value="WD_REPEATS_2"/>
    <property type="match status" value="3"/>
</dbReference>
<accession>A0A068S8A4</accession>
<evidence type="ECO:0000256" key="3">
    <source>
        <dbReference type="ARBA" id="ARBA00022737"/>
    </source>
</evidence>
<keyword evidence="3" id="KW-0677">Repeat</keyword>
<evidence type="ECO:0000256" key="4">
    <source>
        <dbReference type="PROSITE-ProRule" id="PRU00221"/>
    </source>
</evidence>
<dbReference type="SMART" id="SM00320">
    <property type="entry name" value="WD40"/>
    <property type="match status" value="5"/>
</dbReference>
<dbReference type="AlphaFoldDB" id="A0A068S8A4"/>
<name>A0A068S8A4_9FUNG</name>
<evidence type="ECO:0000313" key="6">
    <source>
        <dbReference type="Proteomes" id="UP000027586"/>
    </source>
</evidence>
<evidence type="ECO:0000256" key="2">
    <source>
        <dbReference type="ARBA" id="ARBA00022574"/>
    </source>
</evidence>
<dbReference type="InterPro" id="IPR036322">
    <property type="entry name" value="WD40_repeat_dom_sf"/>
</dbReference>
<dbReference type="InterPro" id="IPR001680">
    <property type="entry name" value="WD40_rpt"/>
</dbReference>
<reference evidence="5" key="1">
    <citation type="submission" date="2013-08" db="EMBL/GenBank/DDBJ databases">
        <title>Gene expansion shapes genome architecture in the human pathogen Lichtheimia corymbifera: an evolutionary genomics analysis in the ancient terrestrial Mucorales (Mucoromycotina).</title>
        <authorList>
            <person name="Schwartze V.U."/>
            <person name="Winter S."/>
            <person name="Shelest E."/>
            <person name="Marcet-Houben M."/>
            <person name="Horn F."/>
            <person name="Wehner S."/>
            <person name="Hoffmann K."/>
            <person name="Riege K."/>
            <person name="Sammeth M."/>
            <person name="Nowrousian M."/>
            <person name="Valiante V."/>
            <person name="Linde J."/>
            <person name="Jacobsen I.D."/>
            <person name="Marz M."/>
            <person name="Brakhage A.A."/>
            <person name="Gabaldon T."/>
            <person name="Bocker S."/>
            <person name="Voigt K."/>
        </authorList>
    </citation>
    <scope>NUCLEOTIDE SEQUENCE [LARGE SCALE GENOMIC DNA]</scope>
    <source>
        <strain evidence="5">FSU 9682</strain>
    </source>
</reference>
<organism evidence="5 6">
    <name type="scientific">Lichtheimia corymbifera JMRC:FSU:9682</name>
    <dbReference type="NCBI Taxonomy" id="1263082"/>
    <lineage>
        <taxon>Eukaryota</taxon>
        <taxon>Fungi</taxon>
        <taxon>Fungi incertae sedis</taxon>
        <taxon>Mucoromycota</taxon>
        <taxon>Mucoromycotina</taxon>
        <taxon>Mucoromycetes</taxon>
        <taxon>Mucorales</taxon>
        <taxon>Lichtheimiaceae</taxon>
        <taxon>Lichtheimia</taxon>
    </lineage>
</organism>
<evidence type="ECO:0000256" key="1">
    <source>
        <dbReference type="ARBA" id="ARBA00007830"/>
    </source>
</evidence>
<dbReference type="VEuPathDB" id="FungiDB:LCOR_09453.1"/>
<proteinExistence type="inferred from homology"/>
<dbReference type="Pfam" id="PF00400">
    <property type="entry name" value="WD40"/>
    <property type="match status" value="4"/>
</dbReference>
<evidence type="ECO:0000313" key="5">
    <source>
        <dbReference type="EMBL" id="CDH58598.1"/>
    </source>
</evidence>
<dbReference type="Gene3D" id="2.130.10.10">
    <property type="entry name" value="YVTN repeat-like/Quinoprotein amine dehydrogenase"/>
    <property type="match status" value="1"/>
</dbReference>
<dbReference type="InterPro" id="IPR015943">
    <property type="entry name" value="WD40/YVTN_repeat-like_dom_sf"/>
</dbReference>
<keyword evidence="2 4" id="KW-0853">WD repeat</keyword>
<protein>
    <submittedName>
        <fullName evidence="5">Poly rna export protein</fullName>
    </submittedName>
</protein>
<dbReference type="PANTHER" id="PTHR10971">
    <property type="entry name" value="MRNA EXPORT FACTOR AND BUB3"/>
    <property type="match status" value="1"/>
</dbReference>
<feature type="repeat" description="WD" evidence="4">
    <location>
        <begin position="54"/>
        <end position="95"/>
    </location>
</feature>
<sequence length="328" mass="36663">MMQPNDFEVTSPPSDGISGLEFSPVADYLAVSSWDNQIRIYEVQPNGSTTPKVAYSHEAPALCVTWSKDGTKVVSGGGDKAGRMMDINTGQSTQVAQHNDSIRCVKFLDQGQNILATGSWDKTIKYWDLRSPQPIGTAQLPERLYAMDTRSNLLVAGTADRHILLFDLNNPTTIYKQTISPLKWQTREISCFIDSKGYAIGSIEGRVAIQYIDDKDQARNFSFKCHRDGKEVYPVNTIAFHPTYGTFSTAGGDGTISFWDKDSKQRLKNFPKKTGPIPCSTFNRTGNIFAYAVSYDWTKGYKHATPNMPNKVFLHPVQDADIKPKQRR</sequence>
<dbReference type="InterPro" id="IPR020472">
    <property type="entry name" value="WD40_PAC1"/>
</dbReference>
<gene>
    <name evidence="5" type="ORF">LCOR_09453.1</name>
</gene>
<dbReference type="PROSITE" id="PS50294">
    <property type="entry name" value="WD_REPEATS_REGION"/>
    <property type="match status" value="1"/>
</dbReference>
<dbReference type="SUPFAM" id="SSF50978">
    <property type="entry name" value="WD40 repeat-like"/>
    <property type="match status" value="1"/>
</dbReference>
<comment type="caution">
    <text evidence="5">The sequence shown here is derived from an EMBL/GenBank/DDBJ whole genome shotgun (WGS) entry which is preliminary data.</text>
</comment>
<dbReference type="PRINTS" id="PR00320">
    <property type="entry name" value="GPROTEINBRPT"/>
</dbReference>
<keyword evidence="6" id="KW-1185">Reference proteome</keyword>
<dbReference type="OrthoDB" id="256303at2759"/>
<dbReference type="Proteomes" id="UP000027586">
    <property type="component" value="Unassembled WGS sequence"/>
</dbReference>